<feature type="domain" description="Exportin-1/Importin-beta-like" evidence="1">
    <location>
        <begin position="27"/>
        <end position="191"/>
    </location>
</feature>
<dbReference type="Pfam" id="PF08389">
    <property type="entry name" value="Xpo1"/>
    <property type="match status" value="1"/>
</dbReference>
<dbReference type="InterPro" id="IPR013598">
    <property type="entry name" value="Exportin-1/Importin-b-like"/>
</dbReference>
<dbReference type="GO" id="GO:0006606">
    <property type="term" value="P:protein import into nucleus"/>
    <property type="evidence" value="ECO:0007669"/>
    <property type="project" value="TreeGrafter"/>
</dbReference>
<dbReference type="InterPro" id="IPR057941">
    <property type="entry name" value="TPR_TNPO3_IPO13_2nd"/>
</dbReference>
<accession>A0A167FS47</accession>
<dbReference type="InterPro" id="IPR011989">
    <property type="entry name" value="ARM-like"/>
</dbReference>
<organism evidence="2 3">
    <name type="scientific">Sugiyamaella lignohabitans</name>
    <dbReference type="NCBI Taxonomy" id="796027"/>
    <lineage>
        <taxon>Eukaryota</taxon>
        <taxon>Fungi</taxon>
        <taxon>Dikarya</taxon>
        <taxon>Ascomycota</taxon>
        <taxon>Saccharomycotina</taxon>
        <taxon>Dipodascomycetes</taxon>
        <taxon>Dipodascales</taxon>
        <taxon>Trichomonascaceae</taxon>
        <taxon>Sugiyamaella</taxon>
    </lineage>
</organism>
<gene>
    <name evidence="2" type="primary">MTR10</name>
    <name evidence="2" type="ORF">AWJ20_3270</name>
</gene>
<evidence type="ECO:0000313" key="3">
    <source>
        <dbReference type="Proteomes" id="UP000189580"/>
    </source>
</evidence>
<dbReference type="SUPFAM" id="SSF48371">
    <property type="entry name" value="ARM repeat"/>
    <property type="match status" value="1"/>
</dbReference>
<sequence length="915" mass="101986">MELKNSVIQLLNHNISSKGVPRSVGIQLSVALADLALQVLEWKNVVAEMVDTFGGSSDSLPSLLEFLKVLPEELLSPRHTLLTDEEFSMRSEELLDQNSAQVVTLLLHYAFHSSDSGSGTATPASIASQSATTSSNLTVHLDGETRAVLYECLNSWLKEISLEDFLNTPLLDVLFAGLEEDETFDAAVECIVSIIKETRDTTSLDIISAIYPRVVQLRPLVIESKDDSSKLIGLTKMFSEAGESWHVLIAQSPNDFLELIESIIDCTSVDEDLDAISYTFYFWYSLKQMLVLERYKNSRSILGNVYLRLIGIIIERLKYPPGDENSDLFGGNREEEEKFRSFRHDIGDVLKDCCQVVGSSQALGESYKALTSSLAAHASWQSIEAPLFSVRAMGQVVDLDENEVLPNIMKLLFSLPDNNKIRYTVTLVLGRYTEWTARHPEYLDFQLDYIIKGFDRNDSDVSKAASQALMYFCQDCRDMLAKYIEQLHPFYEQMLNILDMQSLYQVTEGIAHIIRSQPIDSILIVLQHFSKPIVDRLIDLTGREGSDEVYRSIADIIELLTIFVRNVRPSNTTNGKLAPGAIHPTTQFVFDVFPIVPPLLKAHGTSSFVAERCSKFTKFCLHSCGAALEPILPAIGNILASEFERTKFGCYLWVSGAVVTEFSLPDEERDTPLTNSVNVEQTKKVIWEFCKHQSYSFFRILSGSDPKDYPDLIEDFFHLAGDILMYYPFEALTSDWIGASFQAALAGLTLEQFEPLTATLHFLLDLFAYGGEQAPSSSVIPGGKIPAEIRSVVSSLAAEQGEALTSRIITGILFSYPRDVITDASSLLLSAYRLSSGNETIRWLSNTLDALPAGGLSPDEKSKLLQRISTSMESQDFKRVRSILRDFTTLYGRRNLTPRNAGINTVSASSFSFSG</sequence>
<dbReference type="Pfam" id="PF24139">
    <property type="entry name" value="TPR_TNPO3_IPO13_4th"/>
    <property type="match status" value="1"/>
</dbReference>
<keyword evidence="3" id="KW-1185">Reference proteome</keyword>
<dbReference type="EMBL" id="CP014503">
    <property type="protein sequence ID" value="ANB15633.1"/>
    <property type="molecule type" value="Genomic_DNA"/>
</dbReference>
<dbReference type="InterPro" id="IPR051345">
    <property type="entry name" value="Importin_beta-like_NTR"/>
</dbReference>
<reference evidence="2 3" key="1">
    <citation type="submission" date="2016-02" db="EMBL/GenBank/DDBJ databases">
        <title>Complete genome sequence and transcriptome regulation of the pentose utilising yeast Sugiyamaella lignohabitans.</title>
        <authorList>
            <person name="Bellasio M."/>
            <person name="Peymann A."/>
            <person name="Valli M."/>
            <person name="Sipitzky M."/>
            <person name="Graf A."/>
            <person name="Sauer M."/>
            <person name="Marx H."/>
            <person name="Mattanovich D."/>
        </authorList>
    </citation>
    <scope>NUCLEOTIDE SEQUENCE [LARGE SCALE GENOMIC DNA]</scope>
    <source>
        <strain evidence="2 3">CBS 10342</strain>
    </source>
</reference>
<dbReference type="KEGG" id="slb:AWJ20_3270"/>
<proteinExistence type="predicted"/>
<dbReference type="Gene3D" id="1.25.10.10">
    <property type="entry name" value="Leucine-rich Repeat Variant"/>
    <property type="match status" value="1"/>
</dbReference>
<dbReference type="Proteomes" id="UP000189580">
    <property type="component" value="Chromosome b"/>
</dbReference>
<dbReference type="PANTHER" id="PTHR12363:SF53">
    <property type="entry name" value="MRNA TRANSPORT REGULATOR MTR10"/>
    <property type="match status" value="1"/>
</dbReference>
<evidence type="ECO:0000259" key="1">
    <source>
        <dbReference type="Pfam" id="PF08389"/>
    </source>
</evidence>
<dbReference type="Pfam" id="PF24138">
    <property type="entry name" value="TPR_TNPO3_IPO13_2nd"/>
    <property type="match status" value="1"/>
</dbReference>
<dbReference type="OrthoDB" id="435593at2759"/>
<dbReference type="GeneID" id="30035274"/>
<dbReference type="GO" id="GO:0005737">
    <property type="term" value="C:cytoplasm"/>
    <property type="evidence" value="ECO:0007669"/>
    <property type="project" value="TreeGrafter"/>
</dbReference>
<dbReference type="Pfam" id="PF24140">
    <property type="entry name" value="TPR_TNPO3_IPO13_3rd"/>
    <property type="match status" value="1"/>
</dbReference>
<dbReference type="InterPro" id="IPR016024">
    <property type="entry name" value="ARM-type_fold"/>
</dbReference>
<dbReference type="PANTHER" id="PTHR12363">
    <property type="entry name" value="TRANSPORTIN 3 AND IMPORTIN 13"/>
    <property type="match status" value="1"/>
</dbReference>
<evidence type="ECO:0000313" key="2">
    <source>
        <dbReference type="EMBL" id="ANB15633.1"/>
    </source>
</evidence>
<dbReference type="AlphaFoldDB" id="A0A167FS47"/>
<dbReference type="InterPro" id="IPR057942">
    <property type="entry name" value="TPR_TNPO3_IPO13_3rd"/>
</dbReference>
<dbReference type="InterPro" id="IPR058537">
    <property type="entry name" value="TPR_TNPO3_IPO13_4th"/>
</dbReference>
<protein>
    <submittedName>
        <fullName evidence="2">Mtr10p</fullName>
    </submittedName>
</protein>
<name>A0A167FS47_9ASCO</name>
<dbReference type="RefSeq" id="XP_018738110.1">
    <property type="nucleotide sequence ID" value="XM_018880276.1"/>
</dbReference>